<evidence type="ECO:0000313" key="4">
    <source>
        <dbReference type="EMBL" id="TLS54185.1"/>
    </source>
</evidence>
<dbReference type="CDD" id="cd08547">
    <property type="entry name" value="Type_II_cohesin"/>
    <property type="match status" value="1"/>
</dbReference>
<dbReference type="Gene3D" id="2.120.10.80">
    <property type="entry name" value="Kelch-type beta propeller"/>
    <property type="match status" value="1"/>
</dbReference>
<dbReference type="RefSeq" id="WP_138192048.1">
    <property type="nucleotide sequence ID" value="NZ_VCIW01000001.1"/>
</dbReference>
<evidence type="ECO:0000256" key="1">
    <source>
        <dbReference type="ARBA" id="ARBA00022801"/>
    </source>
</evidence>
<reference evidence="4 5" key="1">
    <citation type="submission" date="2019-05" db="EMBL/GenBank/DDBJ databases">
        <authorList>
            <person name="Narsing Rao M.P."/>
            <person name="Li W.J."/>
        </authorList>
    </citation>
    <scope>NUCLEOTIDE SEQUENCE [LARGE SCALE GENOMIC DNA]</scope>
    <source>
        <strain evidence="4 5">SYSU_K30003</strain>
    </source>
</reference>
<dbReference type="InterPro" id="IPR002105">
    <property type="entry name" value="Dockerin_1_rpt"/>
</dbReference>
<evidence type="ECO:0000259" key="3">
    <source>
        <dbReference type="PROSITE" id="PS51766"/>
    </source>
</evidence>
<dbReference type="Pfam" id="PF00963">
    <property type="entry name" value="Cohesin"/>
    <property type="match status" value="1"/>
</dbReference>
<dbReference type="Pfam" id="PF00404">
    <property type="entry name" value="Dockerin_1"/>
    <property type="match status" value="1"/>
</dbReference>
<dbReference type="InterPro" id="IPR015915">
    <property type="entry name" value="Kelch-typ_b-propeller"/>
</dbReference>
<organism evidence="4 5">
    <name type="scientific">Paenibacillus antri</name>
    <dbReference type="NCBI Taxonomy" id="2582848"/>
    <lineage>
        <taxon>Bacteria</taxon>
        <taxon>Bacillati</taxon>
        <taxon>Bacillota</taxon>
        <taxon>Bacilli</taxon>
        <taxon>Bacillales</taxon>
        <taxon>Paenibacillaceae</taxon>
        <taxon>Paenibacillus</taxon>
    </lineage>
</organism>
<dbReference type="Gene3D" id="2.60.40.680">
    <property type="match status" value="1"/>
</dbReference>
<dbReference type="Gene3D" id="2.60.120.260">
    <property type="entry name" value="Galactose-binding domain-like"/>
    <property type="match status" value="1"/>
</dbReference>
<feature type="chain" id="PRO_5039084594" description="Dockerin domain-containing protein" evidence="2">
    <location>
        <begin position="32"/>
        <end position="1062"/>
    </location>
</feature>
<dbReference type="InterPro" id="IPR011047">
    <property type="entry name" value="Quinoprotein_ADH-like_sf"/>
</dbReference>
<dbReference type="PROSITE" id="PS00018">
    <property type="entry name" value="EF_HAND_1"/>
    <property type="match status" value="2"/>
</dbReference>
<dbReference type="GO" id="GO:0030246">
    <property type="term" value="F:carbohydrate binding"/>
    <property type="evidence" value="ECO:0007669"/>
    <property type="project" value="InterPro"/>
</dbReference>
<dbReference type="InterPro" id="IPR008979">
    <property type="entry name" value="Galactose-bd-like_sf"/>
</dbReference>
<dbReference type="CDD" id="cd14254">
    <property type="entry name" value="Dockerin_II"/>
    <property type="match status" value="1"/>
</dbReference>
<dbReference type="OrthoDB" id="843723at2"/>
<keyword evidence="5" id="KW-1185">Reference proteome</keyword>
<dbReference type="Pfam" id="PF02018">
    <property type="entry name" value="CBM_4_9"/>
    <property type="match status" value="1"/>
</dbReference>
<dbReference type="SUPFAM" id="SSF49785">
    <property type="entry name" value="Galactose-binding domain-like"/>
    <property type="match status" value="1"/>
</dbReference>
<gene>
    <name evidence="4" type="ORF">FE782_02230</name>
</gene>
<dbReference type="SUPFAM" id="SSF63446">
    <property type="entry name" value="Type I dockerin domain"/>
    <property type="match status" value="1"/>
</dbReference>
<name>A0A5R9GPG3_9BACL</name>
<accession>A0A5R9GPG3</accession>
<feature type="domain" description="Dockerin" evidence="3">
    <location>
        <begin position="1004"/>
        <end position="1062"/>
    </location>
</feature>
<protein>
    <recommendedName>
        <fullName evidence="3">Dockerin domain-containing protein</fullName>
    </recommendedName>
</protein>
<dbReference type="SUPFAM" id="SSF50998">
    <property type="entry name" value="Quinoprotein alcohol dehydrogenase-like"/>
    <property type="match status" value="1"/>
</dbReference>
<dbReference type="SUPFAM" id="SSF49384">
    <property type="entry name" value="Carbohydrate-binding domain"/>
    <property type="match status" value="1"/>
</dbReference>
<evidence type="ECO:0000256" key="2">
    <source>
        <dbReference type="SAM" id="SignalP"/>
    </source>
</evidence>
<dbReference type="Gene3D" id="1.10.1330.10">
    <property type="entry name" value="Dockerin domain"/>
    <property type="match status" value="1"/>
</dbReference>
<proteinExistence type="predicted"/>
<dbReference type="GO" id="GO:0000272">
    <property type="term" value="P:polysaccharide catabolic process"/>
    <property type="evidence" value="ECO:0007669"/>
    <property type="project" value="InterPro"/>
</dbReference>
<dbReference type="InterPro" id="IPR018247">
    <property type="entry name" value="EF_Hand_1_Ca_BS"/>
</dbReference>
<feature type="signal peptide" evidence="2">
    <location>
        <begin position="1"/>
        <end position="31"/>
    </location>
</feature>
<comment type="caution">
    <text evidence="4">The sequence shown here is derived from an EMBL/GenBank/DDBJ whole genome shotgun (WGS) entry which is preliminary data.</text>
</comment>
<keyword evidence="2" id="KW-0732">Signal</keyword>
<dbReference type="AlphaFoldDB" id="A0A5R9GPG3"/>
<evidence type="ECO:0000313" key="5">
    <source>
        <dbReference type="Proteomes" id="UP000309676"/>
    </source>
</evidence>
<dbReference type="EMBL" id="VCIW01000001">
    <property type="protein sequence ID" value="TLS54185.1"/>
    <property type="molecule type" value="Genomic_DNA"/>
</dbReference>
<dbReference type="PROSITE" id="PS51766">
    <property type="entry name" value="DOCKERIN"/>
    <property type="match status" value="1"/>
</dbReference>
<dbReference type="InterPro" id="IPR003305">
    <property type="entry name" value="CenC_carb-bd"/>
</dbReference>
<dbReference type="InterPro" id="IPR008965">
    <property type="entry name" value="CBM2/CBM3_carb-bd_dom_sf"/>
</dbReference>
<dbReference type="SUPFAM" id="SSF63829">
    <property type="entry name" value="Calcium-dependent phosphotriesterase"/>
    <property type="match status" value="1"/>
</dbReference>
<sequence>MTRNKFRFATALVAGALLAASLLPSAGSAAAAAGSLGGKRFGEPVSVSVPITRVSINDAVFGMEDGKETAYTTVTSENAIFNVIDVRTNTLLRAIELTGMHTTWRHAIAPDGTVYIAGTTSGNTPVLWSYSPVTKRATNHGDPAPGEKSLWAMTTDERGNVYGGTFQSGKVFKFDPVAKTFRDYGSMAPGQEYVRSMAYYEGHIYAGIGTTGAVVKLNVDTGEKTVISDPVAGILGVAPADVPFAYDMAEVDGYLLVRFAGDLNELLIYDLENETWLPHRIGRQLGGAVFGWNELESRNGKLYLIVNRQLAELDLTTFQARSTGISFGSSLRGAEWIAFPDDPQLPGESIVTMTSDGKTVLLNVEAGIRKDRPPVVAGAPNPLHQLEPGPDGKLYMSGYPGGLGAVYDPVTDSKVNFSIGQAEGIVALGDYMYYGVYPGGLIYRSKIGPGAPVAQQLFAIGSDQDRPYMMTTGAGKLIVGTIPTYGKLGGALTIYDPATGEKKVYANVIHNQSITGLVYRDGLIYGGSNIYGGLGVTPTETEAKMFVWDVAAEKKVAEFTLDIPELDKPPMITGLTIGPDGMVWGNADGVVFKMDPSTYEIVDYKNIYPDVKNYGFWRPYHPRWGEDGLLYVDLADRMTVVDPETMDFVQLTPNGQEINFMAIAADASGIEQIYYTAGAHLMKIPVTNDGGGGPTDPVERNLPVTNGGFETIGSGGTIPGWTNPYPNGLVFGVTDEKSRSGARSAKIADASREASGGLLSDPIAVKSGKTYTASVNINMTEGDPDDAALMLYFYDAAGKELGYEFSLLGSDVPNQWHKVEVTGVAPAEAVQARIMLYSSRWNVITAYYDDVALRSPDDLGDADGAPGKLALVLNDSAGAKTRPVTLDIVAEETDRLYAAKLSLTYDPAYFTLDTVVEGEGLANGGGYLTWKQDGGKAWIVATKLGAGAIGDGDVVASLTFRPTGKTGGTSFALLGGESTLARDDAETTGALFALDSDVVAAYEVVERLEDVNGDGKVAMDDLVAVARRIGAPAADHRSLDVNRDGVIDIADLALVATALLEP</sequence>
<dbReference type="InterPro" id="IPR036439">
    <property type="entry name" value="Dockerin_dom_sf"/>
</dbReference>
<keyword evidence="1" id="KW-0378">Hydrolase</keyword>
<dbReference type="InterPro" id="IPR016134">
    <property type="entry name" value="Dockerin_dom"/>
</dbReference>
<dbReference type="GO" id="GO:0004553">
    <property type="term" value="F:hydrolase activity, hydrolyzing O-glycosyl compounds"/>
    <property type="evidence" value="ECO:0007669"/>
    <property type="project" value="InterPro"/>
</dbReference>
<dbReference type="Proteomes" id="UP000309676">
    <property type="component" value="Unassembled WGS sequence"/>
</dbReference>
<dbReference type="InterPro" id="IPR002102">
    <property type="entry name" value="Cohesin_dom"/>
</dbReference>